<dbReference type="InterPro" id="IPR003125">
    <property type="entry name" value="WSN"/>
</dbReference>
<keyword evidence="2" id="KW-1133">Transmembrane helix</keyword>
<feature type="compositionally biased region" description="Pro residues" evidence="1">
    <location>
        <begin position="923"/>
        <end position="976"/>
    </location>
</feature>
<reference evidence="6" key="1">
    <citation type="submission" date="2011-07" db="EMBL/GenBank/DDBJ databases">
        <authorList>
            <consortium name="Caenorhabditis brenneri Sequencing and Analysis Consortium"/>
            <person name="Wilson R.K."/>
        </authorList>
    </citation>
    <scope>NUCLEOTIDE SEQUENCE [LARGE SCALE GENOMIC DNA]</scope>
    <source>
        <strain evidence="6">PB2801</strain>
    </source>
</reference>
<accession>G0PCX1</accession>
<dbReference type="Proteomes" id="UP000008068">
    <property type="component" value="Unassembled WGS sequence"/>
</dbReference>
<sequence>MRRRFILWVFTTLLVLVTTISAKTSQDPVVHWKQNFSNRQGRAATKTFSNPKPNISNGTSEFVTLRFKRSSNDDAFSTLQSRISSLARIVSGVTLYNGLVDGSIPVDEAIGELMNIGSFSLDDLMKFGEKKLDGFVGKLKAASTQMSDKPADLETMMVDLLKIKEMWNEVRDLSKLPDNSKFLELLSVKDVDLKAVQDFDLTEAIQNLTSNPVSDVPNIKSSLKSISDATNKAKKLMEDKNMLTTLTDMTPFHKYVKIISLMEKSNPHDKLSQAYVDEMKADIRILQGIGNDVTSILYIIKGITLSQSGNHVIDRKHTSGFVNGYADLKHLPKDSDHSWLRENFNWLELKDGFTAISNLENGMKTLSGKWTELSKDNIRKAVQQAQFFESELGAVSDSSKMMDNLINDLKNYPTLSLTPGYGSKLEEMSRKTSELLRIAEAIREISTLLTEKDDFISKIDVSDHTSIKSVIDILEIMKPHVELIQKGEKLQDISGYLNKRQTDYTEIKTAGSSTSCQAFLNALKNHKGDNLSKVAATANLAIRMRELKTDKDFSTNIGIASTIVSGSVDSIQSIQTAMGDIKTSAYNTQMFSQLKDLQKFSKPLGDSSAVINKIQKVLEKEKQLMNFVNNGNHLSQLKKSSKIPFTDENRNIFEKNWASFSQDSQKCTILLREVKKRRDGVVKPSDDKLESYGSIIEGLDGLPDVVVDVNSLMIAIDASSQSVTRQDINSKLINLKKSLTELGSLDLIFTRQSSSLKGMSQTLAGINDVFLSTTPATMEPIYVPSLEDEKVPEEHLYEDSDGPDNDFFVSADWNREGYTALEYVAFCVLALSFLVIGTGAVWFVVSVCRFSQEEKRKERNNRSEAKEMGKTTKSKSTETATPSPCSPGGVLAPTPIADPVGPDPALVGPAAPIGRAPASVGPAPAPVGPAPAPVGPAPAPVGPAPAPVGPAPAPVGPAPPPRPEVAAAPPPNPNPAPVAAIPN</sequence>
<protein>
    <recommendedName>
        <fullName evidence="4">Domain of unknown function WSN domain-containing protein</fullName>
    </recommendedName>
</protein>
<dbReference type="SMART" id="SM00453">
    <property type="entry name" value="WSN"/>
    <property type="match status" value="1"/>
</dbReference>
<proteinExistence type="predicted"/>
<dbReference type="OrthoDB" id="5877199at2759"/>
<evidence type="ECO:0000256" key="3">
    <source>
        <dbReference type="SAM" id="SignalP"/>
    </source>
</evidence>
<dbReference type="HOGENOM" id="CLU_303092_0_0_1"/>
<feature type="domain" description="Domain of unknown function WSN" evidence="4">
    <location>
        <begin position="74"/>
        <end position="142"/>
    </location>
</feature>
<organism evidence="6">
    <name type="scientific">Caenorhabditis brenneri</name>
    <name type="common">Nematode worm</name>
    <dbReference type="NCBI Taxonomy" id="135651"/>
    <lineage>
        <taxon>Eukaryota</taxon>
        <taxon>Metazoa</taxon>
        <taxon>Ecdysozoa</taxon>
        <taxon>Nematoda</taxon>
        <taxon>Chromadorea</taxon>
        <taxon>Rhabditida</taxon>
        <taxon>Rhabditina</taxon>
        <taxon>Rhabditomorpha</taxon>
        <taxon>Rhabditoidea</taxon>
        <taxon>Rhabditidae</taxon>
        <taxon>Peloderinae</taxon>
        <taxon>Caenorhabditis</taxon>
    </lineage>
</organism>
<gene>
    <name evidence="5" type="ORF">CAEBREN_12886</name>
</gene>
<feature type="transmembrane region" description="Helical" evidence="2">
    <location>
        <begin position="823"/>
        <end position="850"/>
    </location>
</feature>
<keyword evidence="2" id="KW-0812">Transmembrane</keyword>
<feature type="chain" id="PRO_5003406142" description="Domain of unknown function WSN domain-containing protein" evidence="3">
    <location>
        <begin position="23"/>
        <end position="983"/>
    </location>
</feature>
<dbReference type="PANTHER" id="PTHR31227:SF1">
    <property type="entry name" value="DOMAIN OF UNKNOWN FUNCTION WSN DOMAIN-CONTAINING PROTEIN"/>
    <property type="match status" value="1"/>
</dbReference>
<feature type="compositionally biased region" description="Basic and acidic residues" evidence="1">
    <location>
        <begin position="854"/>
        <end position="870"/>
    </location>
</feature>
<evidence type="ECO:0000256" key="1">
    <source>
        <dbReference type="SAM" id="MobiDB-lite"/>
    </source>
</evidence>
<evidence type="ECO:0000259" key="4">
    <source>
        <dbReference type="SMART" id="SM00453"/>
    </source>
</evidence>
<name>G0PCX1_CAEBE</name>
<dbReference type="FunCoup" id="G0PCX1">
    <property type="interactions" value="457"/>
</dbReference>
<dbReference type="eggNOG" id="ENOG502RYAB">
    <property type="taxonomic scope" value="Eukaryota"/>
</dbReference>
<keyword evidence="6" id="KW-1185">Reference proteome</keyword>
<feature type="region of interest" description="Disordered" evidence="1">
    <location>
        <begin position="854"/>
        <end position="983"/>
    </location>
</feature>
<keyword evidence="2" id="KW-0472">Membrane</keyword>
<dbReference type="PANTHER" id="PTHR31227">
    <property type="entry name" value="PROTEIN CBG15697"/>
    <property type="match status" value="1"/>
</dbReference>
<dbReference type="InParanoid" id="G0PCX1"/>
<evidence type="ECO:0000256" key="2">
    <source>
        <dbReference type="SAM" id="Phobius"/>
    </source>
</evidence>
<keyword evidence="3" id="KW-0732">Signal</keyword>
<dbReference type="STRING" id="135651.G0PCX1"/>
<evidence type="ECO:0000313" key="5">
    <source>
        <dbReference type="EMBL" id="EGT51329.1"/>
    </source>
</evidence>
<feature type="signal peptide" evidence="3">
    <location>
        <begin position="1"/>
        <end position="22"/>
    </location>
</feature>
<dbReference type="Pfam" id="PF02206">
    <property type="entry name" value="WSN"/>
    <property type="match status" value="1"/>
</dbReference>
<evidence type="ECO:0000313" key="6">
    <source>
        <dbReference type="Proteomes" id="UP000008068"/>
    </source>
</evidence>
<dbReference type="AlphaFoldDB" id="G0PCX1"/>
<dbReference type="EMBL" id="GL380255">
    <property type="protein sequence ID" value="EGT51329.1"/>
    <property type="molecule type" value="Genomic_DNA"/>
</dbReference>